<name>A0ACB6ZXG2_THEGA</name>
<keyword evidence="2" id="KW-1185">Reference proteome</keyword>
<feature type="non-terminal residue" evidence="1">
    <location>
        <position position="1"/>
    </location>
</feature>
<feature type="non-terminal residue" evidence="1">
    <location>
        <position position="78"/>
    </location>
</feature>
<evidence type="ECO:0000313" key="1">
    <source>
        <dbReference type="EMBL" id="KAF9654078.1"/>
    </source>
</evidence>
<evidence type="ECO:0000313" key="2">
    <source>
        <dbReference type="Proteomes" id="UP000886501"/>
    </source>
</evidence>
<dbReference type="Proteomes" id="UP000886501">
    <property type="component" value="Unassembled WGS sequence"/>
</dbReference>
<reference evidence="1" key="2">
    <citation type="journal article" date="2020" name="Nat. Commun.">
        <title>Large-scale genome sequencing of mycorrhizal fungi provides insights into the early evolution of symbiotic traits.</title>
        <authorList>
            <person name="Miyauchi S."/>
            <person name="Kiss E."/>
            <person name="Kuo A."/>
            <person name="Drula E."/>
            <person name="Kohler A."/>
            <person name="Sanchez-Garcia M."/>
            <person name="Morin E."/>
            <person name="Andreopoulos B."/>
            <person name="Barry K.W."/>
            <person name="Bonito G."/>
            <person name="Buee M."/>
            <person name="Carver A."/>
            <person name="Chen C."/>
            <person name="Cichocki N."/>
            <person name="Clum A."/>
            <person name="Culley D."/>
            <person name="Crous P.W."/>
            <person name="Fauchery L."/>
            <person name="Girlanda M."/>
            <person name="Hayes R.D."/>
            <person name="Keri Z."/>
            <person name="LaButti K."/>
            <person name="Lipzen A."/>
            <person name="Lombard V."/>
            <person name="Magnuson J."/>
            <person name="Maillard F."/>
            <person name="Murat C."/>
            <person name="Nolan M."/>
            <person name="Ohm R.A."/>
            <person name="Pangilinan J."/>
            <person name="Pereira M.F."/>
            <person name="Perotto S."/>
            <person name="Peter M."/>
            <person name="Pfister S."/>
            <person name="Riley R."/>
            <person name="Sitrit Y."/>
            <person name="Stielow J.B."/>
            <person name="Szollosi G."/>
            <person name="Zifcakova L."/>
            <person name="Stursova M."/>
            <person name="Spatafora J.W."/>
            <person name="Tedersoo L."/>
            <person name="Vaario L.M."/>
            <person name="Yamada A."/>
            <person name="Yan M."/>
            <person name="Wang P."/>
            <person name="Xu J."/>
            <person name="Bruns T."/>
            <person name="Baldrian P."/>
            <person name="Vilgalys R."/>
            <person name="Dunand C."/>
            <person name="Henrissat B."/>
            <person name="Grigoriev I.V."/>
            <person name="Hibbett D."/>
            <person name="Nagy L.G."/>
            <person name="Martin F.M."/>
        </authorList>
    </citation>
    <scope>NUCLEOTIDE SEQUENCE</scope>
    <source>
        <strain evidence="1">P2</strain>
    </source>
</reference>
<protein>
    <submittedName>
        <fullName evidence="1">Uncharacterized protein</fullName>
    </submittedName>
</protein>
<dbReference type="EMBL" id="MU117962">
    <property type="protein sequence ID" value="KAF9654078.1"/>
    <property type="molecule type" value="Genomic_DNA"/>
</dbReference>
<reference evidence="1" key="1">
    <citation type="submission" date="2019-10" db="EMBL/GenBank/DDBJ databases">
        <authorList>
            <consortium name="DOE Joint Genome Institute"/>
            <person name="Kuo A."/>
            <person name="Miyauchi S."/>
            <person name="Kiss E."/>
            <person name="Drula E."/>
            <person name="Kohler A."/>
            <person name="Sanchez-Garcia M."/>
            <person name="Andreopoulos B."/>
            <person name="Barry K.W."/>
            <person name="Bonito G."/>
            <person name="Buee M."/>
            <person name="Carver A."/>
            <person name="Chen C."/>
            <person name="Cichocki N."/>
            <person name="Clum A."/>
            <person name="Culley D."/>
            <person name="Crous P.W."/>
            <person name="Fauchery L."/>
            <person name="Girlanda M."/>
            <person name="Hayes R."/>
            <person name="Keri Z."/>
            <person name="Labutti K."/>
            <person name="Lipzen A."/>
            <person name="Lombard V."/>
            <person name="Magnuson J."/>
            <person name="Maillard F."/>
            <person name="Morin E."/>
            <person name="Murat C."/>
            <person name="Nolan M."/>
            <person name="Ohm R."/>
            <person name="Pangilinan J."/>
            <person name="Pereira M."/>
            <person name="Perotto S."/>
            <person name="Peter M."/>
            <person name="Riley R."/>
            <person name="Sitrit Y."/>
            <person name="Stielow B."/>
            <person name="Szollosi G."/>
            <person name="Zifcakova L."/>
            <person name="Stursova M."/>
            <person name="Spatafora J.W."/>
            <person name="Tedersoo L."/>
            <person name="Vaario L.-M."/>
            <person name="Yamada A."/>
            <person name="Yan M."/>
            <person name="Wang P."/>
            <person name="Xu J."/>
            <person name="Bruns T."/>
            <person name="Baldrian P."/>
            <person name="Vilgalys R."/>
            <person name="Henrissat B."/>
            <person name="Grigoriev I.V."/>
            <person name="Hibbett D."/>
            <person name="Nagy L.G."/>
            <person name="Martin F.M."/>
        </authorList>
    </citation>
    <scope>NUCLEOTIDE SEQUENCE</scope>
    <source>
        <strain evidence="1">P2</strain>
    </source>
</reference>
<gene>
    <name evidence="1" type="ORF">BDM02DRAFT_3077438</name>
</gene>
<organism evidence="1 2">
    <name type="scientific">Thelephora ganbajun</name>
    <name type="common">Ganba fungus</name>
    <dbReference type="NCBI Taxonomy" id="370292"/>
    <lineage>
        <taxon>Eukaryota</taxon>
        <taxon>Fungi</taxon>
        <taxon>Dikarya</taxon>
        <taxon>Basidiomycota</taxon>
        <taxon>Agaricomycotina</taxon>
        <taxon>Agaricomycetes</taxon>
        <taxon>Thelephorales</taxon>
        <taxon>Thelephoraceae</taxon>
        <taxon>Thelephora</taxon>
    </lineage>
</organism>
<proteinExistence type="predicted"/>
<sequence length="78" mass="8926">HIPRPANCFMIFRAEWLRKSVADPTSEGNGRLKQKDVSKGAAAAWNNLSPTLKQLYKVQAEVIKDEHSKKYPGWTYRP</sequence>
<comment type="caution">
    <text evidence="1">The sequence shown here is derived from an EMBL/GenBank/DDBJ whole genome shotgun (WGS) entry which is preliminary data.</text>
</comment>
<accession>A0ACB6ZXG2</accession>